<dbReference type="Proteomes" id="UP001143856">
    <property type="component" value="Unassembled WGS sequence"/>
</dbReference>
<evidence type="ECO:0000313" key="2">
    <source>
        <dbReference type="Proteomes" id="UP001143856"/>
    </source>
</evidence>
<sequence>MSGAIEAYGTLTAQARRFACDRCRKHKLRCERIPLMGEENLQSSPSRMCKRCEKAQVPCHTTDTTIIGTTENNNNVSAGSKRKIRSIENEQNSPASNSTTSNSLPESETGNFGLSQAPFFVPSTGTTSEIDLTTFEFDADSFDALELLTPLSSTSLPHPKSGTITCQPPACNTNANGSADTAPYEIFTNPAALETLYPAIRSRQSTNFSPEISGEHTHDSHDDCRKRLVELHSLIFDRLHRVTETGLVKSLMATDNTILQRCDGGEPPTDIVGCVLLASERLIELLRSLNSQWQSSARPSSSHSASFSATRYGGSLLTASSSGFLRRPLFPSPEGPVRRNSDVCRSTSSLSSSAPNVDLPVIASFLSCYIGLLSVYRTIFAQIYETLRVGDCKRALLDRPETPLLNHEHVLRIRIRLEVMTHMLDRIGRGWAKFASNKHNDVTELNQENSSTSDRVAAIALLRCMLMHEGYECKGEGLETGLASLELAIENIRRKLRSDRFSR</sequence>
<name>A0ACC1NWP3_9PEZI</name>
<accession>A0ACC1NWP3</accession>
<proteinExistence type="predicted"/>
<protein>
    <submittedName>
        <fullName evidence="1">Uncharacterized protein</fullName>
    </submittedName>
</protein>
<reference evidence="1" key="1">
    <citation type="submission" date="2022-10" db="EMBL/GenBank/DDBJ databases">
        <title>Genome Sequence of Xylaria curta.</title>
        <authorList>
            <person name="Buettner E."/>
        </authorList>
    </citation>
    <scope>NUCLEOTIDE SEQUENCE</scope>
    <source>
        <strain evidence="1">Babe10</strain>
    </source>
</reference>
<gene>
    <name evidence="1" type="ORF">NUW58_g6332</name>
</gene>
<comment type="caution">
    <text evidence="1">The sequence shown here is derived from an EMBL/GenBank/DDBJ whole genome shotgun (WGS) entry which is preliminary data.</text>
</comment>
<dbReference type="EMBL" id="JAPDGR010001407">
    <property type="protein sequence ID" value="KAJ2982986.1"/>
    <property type="molecule type" value="Genomic_DNA"/>
</dbReference>
<keyword evidence="2" id="KW-1185">Reference proteome</keyword>
<evidence type="ECO:0000313" key="1">
    <source>
        <dbReference type="EMBL" id="KAJ2982986.1"/>
    </source>
</evidence>
<organism evidence="1 2">
    <name type="scientific">Xylaria curta</name>
    <dbReference type="NCBI Taxonomy" id="42375"/>
    <lineage>
        <taxon>Eukaryota</taxon>
        <taxon>Fungi</taxon>
        <taxon>Dikarya</taxon>
        <taxon>Ascomycota</taxon>
        <taxon>Pezizomycotina</taxon>
        <taxon>Sordariomycetes</taxon>
        <taxon>Xylariomycetidae</taxon>
        <taxon>Xylariales</taxon>
        <taxon>Xylariaceae</taxon>
        <taxon>Xylaria</taxon>
    </lineage>
</organism>